<evidence type="ECO:0000313" key="2">
    <source>
        <dbReference type="EMBL" id="KAK6993236.1"/>
    </source>
</evidence>
<evidence type="ECO:0000313" key="3">
    <source>
        <dbReference type="Proteomes" id="UP001362999"/>
    </source>
</evidence>
<dbReference type="Proteomes" id="UP001362999">
    <property type="component" value="Unassembled WGS sequence"/>
</dbReference>
<reference evidence="2 3" key="1">
    <citation type="journal article" date="2024" name="J Genomics">
        <title>Draft genome sequencing and assembly of Favolaschia claudopus CIRM-BRFM 2984 isolated from oak limbs.</title>
        <authorList>
            <person name="Navarro D."/>
            <person name="Drula E."/>
            <person name="Chaduli D."/>
            <person name="Cazenave R."/>
            <person name="Ahrendt S."/>
            <person name="Wang J."/>
            <person name="Lipzen A."/>
            <person name="Daum C."/>
            <person name="Barry K."/>
            <person name="Grigoriev I.V."/>
            <person name="Favel A."/>
            <person name="Rosso M.N."/>
            <person name="Martin F."/>
        </authorList>
    </citation>
    <scope>NUCLEOTIDE SEQUENCE [LARGE SCALE GENOMIC DNA]</scope>
    <source>
        <strain evidence="2 3">CIRM-BRFM 2984</strain>
    </source>
</reference>
<feature type="region of interest" description="Disordered" evidence="1">
    <location>
        <begin position="160"/>
        <end position="244"/>
    </location>
</feature>
<accession>A0AAV9ZWR3</accession>
<comment type="caution">
    <text evidence="2">The sequence shown here is derived from an EMBL/GenBank/DDBJ whole genome shotgun (WGS) entry which is preliminary data.</text>
</comment>
<gene>
    <name evidence="2" type="ORF">R3P38DRAFT_3076612</name>
</gene>
<proteinExistence type="predicted"/>
<feature type="region of interest" description="Disordered" evidence="1">
    <location>
        <begin position="1"/>
        <end position="25"/>
    </location>
</feature>
<feature type="compositionally biased region" description="Polar residues" evidence="1">
    <location>
        <begin position="1"/>
        <end position="14"/>
    </location>
</feature>
<keyword evidence="3" id="KW-1185">Reference proteome</keyword>
<dbReference type="AlphaFoldDB" id="A0AAV9ZWR3"/>
<name>A0AAV9ZWR3_9AGAR</name>
<protein>
    <submittedName>
        <fullName evidence="2">Uncharacterized protein</fullName>
    </submittedName>
</protein>
<evidence type="ECO:0000256" key="1">
    <source>
        <dbReference type="SAM" id="MobiDB-lite"/>
    </source>
</evidence>
<sequence length="648" mass="71489">MLDNCGSPSPTATPHSKPGSLPEPNDIDMASIISGESLVITPPSPAGVLVATSESQLARATTVVEPRHLYAYAQRNENLLVDIATSSGVIALAVAARANTPLATTAYATAHWIIWADAAYRQTQFAYNLAVETGVEVHIRPAEAAPLDLRLDRLRIPLSPLQTRSPSRASTPPESNGRQCFTTSRRSYSRRSNENADPFHANPENWRPSSHFDDENIQPSRRSRARPLSRSPADPTTSADVEQLPAHTLPQRLPRGAQAPHLPLTSATSYIPYQVGRTALLPPPCIGPQEDETIPIQPDAEKRSMIDVWRNQELSATLSLSMQRGRRDRLAKQEITVPLVAKLNFARDQHELAGGYLTVASNGYPHTLHLTYDNPIPLGTPKTIHKYTDTRTVGATVGLAPPGVNVAATASLAVGSEQATETQWPATTPYVSRISENKMIGQTVEIIPHDHGTTDPSILVDMEATVDIAQPSQRGARYELPLFFTAQWHLRDRSKRKIGFYHVVVFQVAEDVWGGNWEADSVTRSVVSWADEPQRNTVTGLQAPALYQLGDIGKSVVVGLRSRLEPETRFWFSGLRTIFRRMRKRTVPPRELKAGAYEMWGRRGWIPVDVGQVLQVPLVDSLYPDGSFVFDALQVHHALHFREPTRSS</sequence>
<feature type="compositionally biased region" description="Polar residues" evidence="1">
    <location>
        <begin position="162"/>
        <end position="183"/>
    </location>
</feature>
<dbReference type="EMBL" id="JAWWNJ010000103">
    <property type="protein sequence ID" value="KAK6993236.1"/>
    <property type="molecule type" value="Genomic_DNA"/>
</dbReference>
<organism evidence="2 3">
    <name type="scientific">Favolaschia claudopus</name>
    <dbReference type="NCBI Taxonomy" id="2862362"/>
    <lineage>
        <taxon>Eukaryota</taxon>
        <taxon>Fungi</taxon>
        <taxon>Dikarya</taxon>
        <taxon>Basidiomycota</taxon>
        <taxon>Agaricomycotina</taxon>
        <taxon>Agaricomycetes</taxon>
        <taxon>Agaricomycetidae</taxon>
        <taxon>Agaricales</taxon>
        <taxon>Marasmiineae</taxon>
        <taxon>Mycenaceae</taxon>
        <taxon>Favolaschia</taxon>
    </lineage>
</organism>